<keyword evidence="7" id="KW-0406">Ion transport</keyword>
<evidence type="ECO:0000256" key="2">
    <source>
        <dbReference type="ARBA" id="ARBA00022475"/>
    </source>
</evidence>
<dbReference type="Gene3D" id="2.40.50.100">
    <property type="match status" value="1"/>
</dbReference>
<sequence length="373" mass="40324">MRIEPVRPVRFRQAPSKDNARLAMADVCHAFEDSLVLDGLSLSIGAGEIICLLGASGCGKTTTLRIAAGLEKPSSGEVWINGHAMLSREGGMIPPEKRGVGFLFQDYALFPHLKVLDNVTFGLRHIPEPDKTRRAHEALEHVGMASYASSWPHTLSGGQQQRVALARALAPNPALLLLDEPFSGLDRYLRDQIRAETLTILKDRGISALMVTHDPEEAMFMADVLALMDKGRIIQSGTPAELYNHPSSAFVARFFCDFNLVKGHVLRGSVETPFGLVDAPYGVEEGSSVEVLIRPEAIRLTSVADGDYPAFVATVIDSRMLGRTSLVYIKAGPAASAERVVAHVRAPGSFLPPAGEVLSISLDRSQTFVFASV</sequence>
<dbReference type="SUPFAM" id="SSF50331">
    <property type="entry name" value="MOP-like"/>
    <property type="match status" value="1"/>
</dbReference>
<dbReference type="KEGG" id="hjo:AY555_08635"/>
<dbReference type="FunFam" id="3.40.50.300:FF:000425">
    <property type="entry name" value="Probable ABC transporter, ATP-binding subunit"/>
    <property type="match status" value="1"/>
</dbReference>
<dbReference type="Pfam" id="PF08402">
    <property type="entry name" value="TOBE_2"/>
    <property type="match status" value="1"/>
</dbReference>
<evidence type="ECO:0000256" key="4">
    <source>
        <dbReference type="ARBA" id="ARBA00022741"/>
    </source>
</evidence>
<keyword evidence="6" id="KW-0408">Iron</keyword>
<dbReference type="InterPro" id="IPR008995">
    <property type="entry name" value="Mo/tungstate-bd_C_term_dom"/>
</dbReference>
<accession>A0A143DF69</accession>
<dbReference type="SMART" id="SM00382">
    <property type="entry name" value="AAA"/>
    <property type="match status" value="1"/>
</dbReference>
<dbReference type="CDD" id="cd03259">
    <property type="entry name" value="ABC_Carb_Solutes_like"/>
    <property type="match status" value="1"/>
</dbReference>
<keyword evidence="8" id="KW-0472">Membrane</keyword>
<evidence type="ECO:0000256" key="6">
    <source>
        <dbReference type="ARBA" id="ARBA00023004"/>
    </source>
</evidence>
<dbReference type="InterPro" id="IPR003439">
    <property type="entry name" value="ABC_transporter-like_ATP-bd"/>
</dbReference>
<dbReference type="EMBL" id="CP014525">
    <property type="protein sequence ID" value="AMW35229.1"/>
    <property type="molecule type" value="Genomic_DNA"/>
</dbReference>
<evidence type="ECO:0000313" key="11">
    <source>
        <dbReference type="Proteomes" id="UP000076066"/>
    </source>
</evidence>
<name>A0A143DF69_9PROT</name>
<dbReference type="PANTHER" id="PTHR42781:SF4">
    <property type="entry name" value="SPERMIDINE_PUTRESCINE IMPORT ATP-BINDING PROTEIN POTA"/>
    <property type="match status" value="1"/>
</dbReference>
<dbReference type="GO" id="GO:0005524">
    <property type="term" value="F:ATP binding"/>
    <property type="evidence" value="ECO:0007669"/>
    <property type="project" value="UniProtKB-KW"/>
</dbReference>
<dbReference type="GO" id="GO:0015408">
    <property type="term" value="F:ABC-type ferric iron transporter activity"/>
    <property type="evidence" value="ECO:0007669"/>
    <property type="project" value="InterPro"/>
</dbReference>
<dbReference type="PROSITE" id="PS00211">
    <property type="entry name" value="ABC_TRANSPORTER_1"/>
    <property type="match status" value="1"/>
</dbReference>
<evidence type="ECO:0000256" key="5">
    <source>
        <dbReference type="ARBA" id="ARBA00022840"/>
    </source>
</evidence>
<protein>
    <submittedName>
        <fullName evidence="10">ABC transporter</fullName>
    </submittedName>
</protein>
<dbReference type="InterPro" id="IPR027417">
    <property type="entry name" value="P-loop_NTPase"/>
</dbReference>
<dbReference type="SUPFAM" id="SSF52540">
    <property type="entry name" value="P-loop containing nucleoside triphosphate hydrolases"/>
    <property type="match status" value="1"/>
</dbReference>
<keyword evidence="11" id="KW-1185">Reference proteome</keyword>
<evidence type="ECO:0000256" key="3">
    <source>
        <dbReference type="ARBA" id="ARBA00022496"/>
    </source>
</evidence>
<organism evidence="10 11">
    <name type="scientific">Haematospirillum jordaniae</name>
    <dbReference type="NCBI Taxonomy" id="1549855"/>
    <lineage>
        <taxon>Bacteria</taxon>
        <taxon>Pseudomonadati</taxon>
        <taxon>Pseudomonadota</taxon>
        <taxon>Alphaproteobacteria</taxon>
        <taxon>Rhodospirillales</taxon>
        <taxon>Novispirillaceae</taxon>
        <taxon>Haematospirillum</taxon>
    </lineage>
</organism>
<reference evidence="10 11" key="1">
    <citation type="submission" date="2016-02" db="EMBL/GenBank/DDBJ databases">
        <title>Complete Genome of H5569, the type strain of the newly described species Haematospirillium jordaniae.</title>
        <authorList>
            <person name="Nicholson A.C."/>
            <person name="Humrighouse B.W."/>
            <person name="Loparov V."/>
            <person name="McQuiston J.R."/>
        </authorList>
    </citation>
    <scope>NUCLEOTIDE SEQUENCE [LARGE SCALE GENOMIC DNA]</scope>
    <source>
        <strain evidence="10 11">H5569</strain>
    </source>
</reference>
<keyword evidence="5" id="KW-0067">ATP-binding</keyword>
<keyword evidence="3" id="KW-0410">Iron transport</keyword>
<dbReference type="GO" id="GO:0043190">
    <property type="term" value="C:ATP-binding cassette (ABC) transporter complex"/>
    <property type="evidence" value="ECO:0007669"/>
    <property type="project" value="InterPro"/>
</dbReference>
<dbReference type="STRING" id="1549855.AY555_08635"/>
<proteinExistence type="predicted"/>
<gene>
    <name evidence="10" type="ORF">AY555_08635</name>
</gene>
<dbReference type="RefSeq" id="WP_066135641.1">
    <property type="nucleotide sequence ID" value="NZ_CP014525.1"/>
</dbReference>
<dbReference type="PROSITE" id="PS50893">
    <property type="entry name" value="ABC_TRANSPORTER_2"/>
    <property type="match status" value="1"/>
</dbReference>
<dbReference type="Gene3D" id="3.40.50.300">
    <property type="entry name" value="P-loop containing nucleotide triphosphate hydrolases"/>
    <property type="match status" value="1"/>
</dbReference>
<dbReference type="InterPro" id="IPR015853">
    <property type="entry name" value="ABC_transpr_FbpC"/>
</dbReference>
<evidence type="ECO:0000313" key="10">
    <source>
        <dbReference type="EMBL" id="AMW35229.1"/>
    </source>
</evidence>
<dbReference type="InterPro" id="IPR017871">
    <property type="entry name" value="ABC_transporter-like_CS"/>
</dbReference>
<feature type="domain" description="ABC transporter" evidence="9">
    <location>
        <begin position="22"/>
        <end position="255"/>
    </location>
</feature>
<dbReference type="Proteomes" id="UP000076066">
    <property type="component" value="Chromosome"/>
</dbReference>
<keyword evidence="2" id="KW-1003">Cell membrane</keyword>
<dbReference type="InterPro" id="IPR013611">
    <property type="entry name" value="Transp-assoc_OB_typ2"/>
</dbReference>
<dbReference type="Pfam" id="PF00005">
    <property type="entry name" value="ABC_tran"/>
    <property type="match status" value="1"/>
</dbReference>
<dbReference type="PANTHER" id="PTHR42781">
    <property type="entry name" value="SPERMIDINE/PUTRESCINE IMPORT ATP-BINDING PROTEIN POTA"/>
    <property type="match status" value="1"/>
</dbReference>
<keyword evidence="4" id="KW-0547">Nucleotide-binding</keyword>
<dbReference type="GO" id="GO:0016887">
    <property type="term" value="F:ATP hydrolysis activity"/>
    <property type="evidence" value="ECO:0007669"/>
    <property type="project" value="InterPro"/>
</dbReference>
<dbReference type="InterPro" id="IPR003593">
    <property type="entry name" value="AAA+_ATPase"/>
</dbReference>
<dbReference type="GO" id="GO:0015697">
    <property type="term" value="P:quaternary ammonium group transport"/>
    <property type="evidence" value="ECO:0007669"/>
    <property type="project" value="UniProtKB-ARBA"/>
</dbReference>
<dbReference type="AlphaFoldDB" id="A0A143DF69"/>
<dbReference type="GeneID" id="53317220"/>
<evidence type="ECO:0000256" key="8">
    <source>
        <dbReference type="ARBA" id="ARBA00023136"/>
    </source>
</evidence>
<keyword evidence="1" id="KW-0813">Transport</keyword>
<evidence type="ECO:0000256" key="7">
    <source>
        <dbReference type="ARBA" id="ARBA00023065"/>
    </source>
</evidence>
<evidence type="ECO:0000259" key="9">
    <source>
        <dbReference type="PROSITE" id="PS50893"/>
    </source>
</evidence>
<dbReference type="OrthoDB" id="9802264at2"/>
<dbReference type="InterPro" id="IPR050093">
    <property type="entry name" value="ABC_SmlMolc_Importer"/>
</dbReference>
<evidence type="ECO:0000256" key="1">
    <source>
        <dbReference type="ARBA" id="ARBA00022448"/>
    </source>
</evidence>